<dbReference type="OrthoDB" id="10461137at2759"/>
<gene>
    <name evidence="2" type="ORF">Gasu_47470</name>
</gene>
<dbReference type="RefSeq" id="XP_005704281.1">
    <property type="nucleotide sequence ID" value="XM_005704224.1"/>
</dbReference>
<keyword evidence="1" id="KW-0472">Membrane</keyword>
<dbReference type="Proteomes" id="UP000030680">
    <property type="component" value="Unassembled WGS sequence"/>
</dbReference>
<sequence>MVPTFILPSHVTLLLFIVATYLWLFQLSHSFCYEYVVKIPLLLGGIYLSLIVFQAAQEGRRPWNPNKLSHHDNNTSIRQQQLAYRERLLVLKEKEMEKKFIQLQKSLADKLQLCMVQTEKNNLKEDTKSPLLSNSYELEEPKCTEINFLPPKKSTLSKESETNGKERKITKRKWFRRRFFHKNTI</sequence>
<dbReference type="KEGG" id="gsl:Gasu_47470"/>
<keyword evidence="3" id="KW-1185">Reference proteome</keyword>
<evidence type="ECO:0000256" key="1">
    <source>
        <dbReference type="SAM" id="Phobius"/>
    </source>
</evidence>
<keyword evidence="1" id="KW-1133">Transmembrane helix</keyword>
<dbReference type="AlphaFoldDB" id="M2VWY3"/>
<proteinExistence type="predicted"/>
<evidence type="ECO:0000313" key="2">
    <source>
        <dbReference type="EMBL" id="EME27761.1"/>
    </source>
</evidence>
<feature type="transmembrane region" description="Helical" evidence="1">
    <location>
        <begin position="6"/>
        <end position="24"/>
    </location>
</feature>
<dbReference type="GeneID" id="17086645"/>
<name>M2VWY3_GALSU</name>
<feature type="transmembrane region" description="Helical" evidence="1">
    <location>
        <begin position="36"/>
        <end position="56"/>
    </location>
</feature>
<keyword evidence="1" id="KW-0812">Transmembrane</keyword>
<reference evidence="3" key="1">
    <citation type="journal article" date="2013" name="Science">
        <title>Gene transfer from bacteria and archaea facilitated evolution of an extremophilic eukaryote.</title>
        <authorList>
            <person name="Schonknecht G."/>
            <person name="Chen W.H."/>
            <person name="Ternes C.M."/>
            <person name="Barbier G.G."/>
            <person name="Shrestha R.P."/>
            <person name="Stanke M."/>
            <person name="Brautigam A."/>
            <person name="Baker B.J."/>
            <person name="Banfield J.F."/>
            <person name="Garavito R.M."/>
            <person name="Carr K."/>
            <person name="Wilkerson C."/>
            <person name="Rensing S.A."/>
            <person name="Gagneul D."/>
            <person name="Dickenson N.E."/>
            <person name="Oesterhelt C."/>
            <person name="Lercher M.J."/>
            <person name="Weber A.P."/>
        </authorList>
    </citation>
    <scope>NUCLEOTIDE SEQUENCE [LARGE SCALE GENOMIC DNA]</scope>
    <source>
        <strain evidence="3">074W</strain>
    </source>
</reference>
<dbReference type="Gramene" id="EME27761">
    <property type="protein sequence ID" value="EME27761"/>
    <property type="gene ID" value="Gasu_47470"/>
</dbReference>
<dbReference type="EMBL" id="KB454528">
    <property type="protein sequence ID" value="EME27761.1"/>
    <property type="molecule type" value="Genomic_DNA"/>
</dbReference>
<protein>
    <submittedName>
        <fullName evidence="2">Uncharacterized protein</fullName>
    </submittedName>
</protein>
<accession>M2VWY3</accession>
<evidence type="ECO:0000313" key="3">
    <source>
        <dbReference type="Proteomes" id="UP000030680"/>
    </source>
</evidence>
<organism evidence="2 3">
    <name type="scientific">Galdieria sulphuraria</name>
    <name type="common">Red alga</name>
    <dbReference type="NCBI Taxonomy" id="130081"/>
    <lineage>
        <taxon>Eukaryota</taxon>
        <taxon>Rhodophyta</taxon>
        <taxon>Bangiophyceae</taxon>
        <taxon>Galdieriales</taxon>
        <taxon>Galdieriaceae</taxon>
        <taxon>Galdieria</taxon>
    </lineage>
</organism>